<gene>
    <name evidence="2" type="ORF">KY084_08945</name>
</gene>
<organism evidence="2 3">
    <name type="scientific">Stakelama flava</name>
    <dbReference type="NCBI Taxonomy" id="2860338"/>
    <lineage>
        <taxon>Bacteria</taxon>
        <taxon>Pseudomonadati</taxon>
        <taxon>Pseudomonadota</taxon>
        <taxon>Alphaproteobacteria</taxon>
        <taxon>Sphingomonadales</taxon>
        <taxon>Sphingomonadaceae</taxon>
        <taxon>Stakelama</taxon>
    </lineage>
</organism>
<comment type="caution">
    <text evidence="2">The sequence shown here is derived from an EMBL/GenBank/DDBJ whole genome shotgun (WGS) entry which is preliminary data.</text>
</comment>
<protein>
    <submittedName>
        <fullName evidence="2">Antibiotic biosynthesis monooxygenase</fullName>
    </submittedName>
</protein>
<dbReference type="EMBL" id="JAHWZX010000007">
    <property type="protein sequence ID" value="MBW4330998.1"/>
    <property type="molecule type" value="Genomic_DNA"/>
</dbReference>
<dbReference type="PROSITE" id="PS51725">
    <property type="entry name" value="ABM"/>
    <property type="match status" value="1"/>
</dbReference>
<keyword evidence="2" id="KW-0560">Oxidoreductase</keyword>
<dbReference type="InterPro" id="IPR007138">
    <property type="entry name" value="ABM_dom"/>
</dbReference>
<sequence length="99" mass="11459">MLIIAGHVFVAPDEVDEFLADARATLPLGRAADGNLFFSFTLDTPEEGSVVVLERWRDRESLDAYLARSEVIAIFEKWHDRMRNEVMMYDVRNERSPRD</sequence>
<dbReference type="Proteomes" id="UP001197214">
    <property type="component" value="Unassembled WGS sequence"/>
</dbReference>
<keyword evidence="2" id="KW-0503">Monooxygenase</keyword>
<dbReference type="GO" id="GO:0004497">
    <property type="term" value="F:monooxygenase activity"/>
    <property type="evidence" value="ECO:0007669"/>
    <property type="project" value="UniProtKB-KW"/>
</dbReference>
<evidence type="ECO:0000259" key="1">
    <source>
        <dbReference type="PROSITE" id="PS51725"/>
    </source>
</evidence>
<dbReference type="Pfam" id="PF03992">
    <property type="entry name" value="ABM"/>
    <property type="match status" value="1"/>
</dbReference>
<feature type="domain" description="ABM" evidence="1">
    <location>
        <begin position="2"/>
        <end position="95"/>
    </location>
</feature>
<name>A0ABS6XLC7_9SPHN</name>
<proteinExistence type="predicted"/>
<evidence type="ECO:0000313" key="2">
    <source>
        <dbReference type="EMBL" id="MBW4330998.1"/>
    </source>
</evidence>
<evidence type="ECO:0000313" key="3">
    <source>
        <dbReference type="Proteomes" id="UP001197214"/>
    </source>
</evidence>
<accession>A0ABS6XLC7</accession>
<reference evidence="2 3" key="1">
    <citation type="submission" date="2021-07" db="EMBL/GenBank/DDBJ databases">
        <title>Stakelama flava sp. nov., a novel endophytic bacterium isolated from branch of Kandelia candel.</title>
        <authorList>
            <person name="Tuo L."/>
        </authorList>
    </citation>
    <scope>NUCLEOTIDE SEQUENCE [LARGE SCALE GENOMIC DNA]</scope>
    <source>
        <strain evidence="2 3">CBK3Z-3</strain>
    </source>
</reference>
<keyword evidence="3" id="KW-1185">Reference proteome</keyword>
<dbReference type="RefSeq" id="WP_219238121.1">
    <property type="nucleotide sequence ID" value="NZ_JAHWZX010000007.1"/>
</dbReference>